<accession>A0A5J4TG83</accession>
<reference evidence="1 2" key="1">
    <citation type="submission" date="2019-03" db="EMBL/GenBank/DDBJ databases">
        <title>Single cell metagenomics reveals metabolic interactions within the superorganism composed of flagellate Streblomastix strix and complex community of Bacteroidetes bacteria on its surface.</title>
        <authorList>
            <person name="Treitli S.C."/>
            <person name="Kolisko M."/>
            <person name="Husnik F."/>
            <person name="Keeling P."/>
            <person name="Hampl V."/>
        </authorList>
    </citation>
    <scope>NUCLEOTIDE SEQUENCE [LARGE SCALE GENOMIC DNA]</scope>
    <source>
        <strain evidence="1">ST1C</strain>
    </source>
</reference>
<name>A0A5J4TG83_9EUKA</name>
<organism evidence="1 2">
    <name type="scientific">Streblomastix strix</name>
    <dbReference type="NCBI Taxonomy" id="222440"/>
    <lineage>
        <taxon>Eukaryota</taxon>
        <taxon>Metamonada</taxon>
        <taxon>Preaxostyla</taxon>
        <taxon>Oxymonadida</taxon>
        <taxon>Streblomastigidae</taxon>
        <taxon>Streblomastix</taxon>
    </lineage>
</organism>
<evidence type="ECO:0000313" key="2">
    <source>
        <dbReference type="Proteomes" id="UP000324800"/>
    </source>
</evidence>
<proteinExistence type="predicted"/>
<dbReference type="EMBL" id="SNRW01032553">
    <property type="protein sequence ID" value="KAA6356690.1"/>
    <property type="molecule type" value="Genomic_DNA"/>
</dbReference>
<sequence length="267" mass="28487">MFKQKSIVRGRRHCGIFLDVPISDFAAASFNYTIPSDNEFAAITAYSLAQIDVSHSFVLSLQIAIYQNGPQAVEQPIHSLIRSLGLIGNSSSSAPTAIVRAQSAYGSSNPLKFTLALAFASELAAAVAAKLSYKANLPAGIVIYHLTQHDYAIEQVVLPLAPNGALVYLYPSLVSQVTEQVDIQSECQTRANFQIQSLAEKLINGLKNFGSKILGGIKKVSSWVAPTLHKVMGTLSGPVSMLHPGAGQIMGTVGNIAGAVDRHLNKR</sequence>
<comment type="caution">
    <text evidence="1">The sequence shown here is derived from an EMBL/GenBank/DDBJ whole genome shotgun (WGS) entry which is preliminary data.</text>
</comment>
<protein>
    <submittedName>
        <fullName evidence="1">Uncharacterized protein</fullName>
    </submittedName>
</protein>
<evidence type="ECO:0000313" key="1">
    <source>
        <dbReference type="EMBL" id="KAA6356690.1"/>
    </source>
</evidence>
<dbReference type="AlphaFoldDB" id="A0A5J4TG83"/>
<gene>
    <name evidence="1" type="ORF">EZS28_047783</name>
</gene>
<dbReference type="Proteomes" id="UP000324800">
    <property type="component" value="Unassembled WGS sequence"/>
</dbReference>